<dbReference type="Pfam" id="PF03853">
    <property type="entry name" value="YjeF_N"/>
    <property type="match status" value="1"/>
</dbReference>
<feature type="binding site" evidence="17">
    <location>
        <begin position="395"/>
        <end position="399"/>
    </location>
    <ligand>
        <name>AMP</name>
        <dbReference type="ChEBI" id="CHEBI:456215"/>
    </ligand>
</feature>
<dbReference type="SUPFAM" id="SSF53613">
    <property type="entry name" value="Ribokinase-like"/>
    <property type="match status" value="1"/>
</dbReference>
<dbReference type="PROSITE" id="PS51383">
    <property type="entry name" value="YJEF_C_3"/>
    <property type="match status" value="1"/>
</dbReference>
<dbReference type="PANTHER" id="PTHR12592:SF0">
    <property type="entry name" value="ATP-DEPENDENT (S)-NAD(P)H-HYDRATE DEHYDRATASE"/>
    <property type="match status" value="1"/>
</dbReference>
<protein>
    <recommendedName>
        <fullName evidence="19">Bifunctional NAD(P)H-hydrate repair enzyme</fullName>
    </recommendedName>
    <alternativeName>
        <fullName evidence="19">Nicotinamide nucleotide repair protein</fullName>
    </alternativeName>
    <domain>
        <recommendedName>
            <fullName evidence="19">ADP-dependent (S)-NAD(P)H-hydrate dehydratase</fullName>
            <ecNumber evidence="19">4.2.1.136</ecNumber>
        </recommendedName>
        <alternativeName>
            <fullName evidence="19">ADP-dependent NAD(P)HX dehydratase</fullName>
        </alternativeName>
    </domain>
    <domain>
        <recommendedName>
            <fullName evidence="19">NAD(P)H-hydrate epimerase</fullName>
            <ecNumber evidence="19">5.1.99.6</ecNumber>
        </recommendedName>
    </domain>
</protein>
<evidence type="ECO:0000256" key="18">
    <source>
        <dbReference type="HAMAP-Rule" id="MF_01966"/>
    </source>
</evidence>
<dbReference type="PANTHER" id="PTHR12592">
    <property type="entry name" value="ATP-DEPENDENT (S)-NAD(P)H-HYDRATE DEHYDRATASE FAMILY MEMBER"/>
    <property type="match status" value="1"/>
</dbReference>
<evidence type="ECO:0000256" key="10">
    <source>
        <dbReference type="ARBA" id="ARBA00023027"/>
    </source>
</evidence>
<feature type="binding site" evidence="18">
    <location>
        <position position="146"/>
    </location>
    <ligand>
        <name>(6S)-NADPHX</name>
        <dbReference type="ChEBI" id="CHEBI:64076"/>
    </ligand>
</feature>
<dbReference type="NCBIfam" id="TIGR00196">
    <property type="entry name" value="yjeF_cterm"/>
    <property type="match status" value="1"/>
</dbReference>
<dbReference type="InterPro" id="IPR029056">
    <property type="entry name" value="Ribokinase-like"/>
</dbReference>
<dbReference type="Gene3D" id="3.40.1190.20">
    <property type="match status" value="1"/>
</dbReference>
<evidence type="ECO:0000256" key="15">
    <source>
        <dbReference type="ARBA" id="ARBA00048238"/>
    </source>
</evidence>
<keyword evidence="23" id="KW-1185">Reference proteome</keyword>
<keyword evidence="6 17" id="KW-0547">Nucleotide-binding</keyword>
<comment type="function">
    <text evidence="17">Catalyzes the dehydration of the S-form of NAD(P)HX at the expense of ADP, which is converted to AMP. Together with NAD(P)HX epimerase, which catalyzes the epimerization of the S- and R-forms, the enzyme allows the repair of both epimers of NAD(P)HX, a damaged form of NAD(P)H that is a result of enzymatic or heat-dependent hydration.</text>
</comment>
<name>A0ABV7JBD9_9GAMM</name>
<comment type="cofactor">
    <cofactor evidence="17">
        <name>Mg(2+)</name>
        <dbReference type="ChEBI" id="CHEBI:18420"/>
    </cofactor>
</comment>
<dbReference type="EMBL" id="JBHRTS010000008">
    <property type="protein sequence ID" value="MFC3195391.1"/>
    <property type="molecule type" value="Genomic_DNA"/>
</dbReference>
<evidence type="ECO:0000256" key="6">
    <source>
        <dbReference type="ARBA" id="ARBA00022741"/>
    </source>
</evidence>
<keyword evidence="10 17" id="KW-0520">NAD</keyword>
<evidence type="ECO:0000256" key="13">
    <source>
        <dbReference type="ARBA" id="ARBA00023268"/>
    </source>
</evidence>
<dbReference type="InterPro" id="IPR036652">
    <property type="entry name" value="YjeF_N_dom_sf"/>
</dbReference>
<keyword evidence="13" id="KW-0511">Multifunctional enzyme</keyword>
<comment type="similarity">
    <text evidence="4 19">In the C-terminal section; belongs to the NnrD/CARKD family.</text>
</comment>
<evidence type="ECO:0000256" key="14">
    <source>
        <dbReference type="ARBA" id="ARBA00025153"/>
    </source>
</evidence>
<dbReference type="InterPro" id="IPR030677">
    <property type="entry name" value="Nnr"/>
</dbReference>
<feature type="binding site" evidence="17">
    <location>
        <position position="423"/>
    </location>
    <ligand>
        <name>AMP</name>
        <dbReference type="ChEBI" id="CHEBI:456215"/>
    </ligand>
</feature>
<evidence type="ECO:0000256" key="1">
    <source>
        <dbReference type="ARBA" id="ARBA00000013"/>
    </source>
</evidence>
<evidence type="ECO:0000259" key="21">
    <source>
        <dbReference type="PROSITE" id="PS51385"/>
    </source>
</evidence>
<dbReference type="PIRSF" id="PIRSF017184">
    <property type="entry name" value="Nnr"/>
    <property type="match status" value="1"/>
</dbReference>
<gene>
    <name evidence="17" type="primary">nnrD</name>
    <name evidence="18" type="synonym">nnrE</name>
    <name evidence="22" type="ORF">ACFODZ_14145</name>
</gene>
<evidence type="ECO:0000256" key="16">
    <source>
        <dbReference type="ARBA" id="ARBA00049209"/>
    </source>
</evidence>
<feature type="binding site" evidence="18">
    <location>
        <begin position="54"/>
        <end position="58"/>
    </location>
    <ligand>
        <name>(6S)-NADPHX</name>
        <dbReference type="ChEBI" id="CHEBI:64076"/>
    </ligand>
</feature>
<evidence type="ECO:0000256" key="19">
    <source>
        <dbReference type="PIRNR" id="PIRNR017184"/>
    </source>
</evidence>
<dbReference type="CDD" id="cd01171">
    <property type="entry name" value="YXKO-related"/>
    <property type="match status" value="1"/>
</dbReference>
<evidence type="ECO:0000256" key="17">
    <source>
        <dbReference type="HAMAP-Rule" id="MF_01965"/>
    </source>
</evidence>
<feature type="binding site" evidence="18">
    <location>
        <position position="55"/>
    </location>
    <ligand>
        <name>K(+)</name>
        <dbReference type="ChEBI" id="CHEBI:29103"/>
    </ligand>
</feature>
<feature type="binding site" evidence="17">
    <location>
        <position position="424"/>
    </location>
    <ligand>
        <name>(6S)-NADPHX</name>
        <dbReference type="ChEBI" id="CHEBI:64076"/>
    </ligand>
</feature>
<sequence>MKLLYSNNKTREIDQLAAEALGIDSFALMQKAGAAVHQYLDTHQRLLVVTGPGNNGGDGFVVAELARQQGQKVKVLALQPVSKLTGDAAKAAAAYRGTVIDEWPDENFDCVVDAIFGTGLTREVEGSYASIIGLINNNEYKTLAIDIPSGLNGTTGQIKGCAVRASQTVSILGRNTGLYTLDGPACCGEILFADLGVPAVALQSVVAEAQLMNREKLQELPAARANNTHKGSFGHVLTVGGQAGMLGAVLLAGRAVLKSGAGLTTLITDQEHQALVPLYAPELMVSGFSGTSDDEPLSAGKPADVVVMGMGMGQSQWSKQLFKLALKTPSPLVMDADGLNLLARSPVTPEHLRVITPHPREAARLLDVSVAEVQQNRWLAVRQLARRYHCVAVLKGSGTLVSDGEQTWCCPFGNANLATAGSGDVLAGMVAGIMAQGFSPLSAAHLAVLWHALVGTHSRYGFTMTASDLLDDLHEIIH</sequence>
<feature type="domain" description="YjeF N-terminal" evidence="21">
    <location>
        <begin position="10"/>
        <end position="203"/>
    </location>
</feature>
<dbReference type="Pfam" id="PF01256">
    <property type="entry name" value="Carb_kinase"/>
    <property type="match status" value="1"/>
</dbReference>
<dbReference type="NCBIfam" id="TIGR00197">
    <property type="entry name" value="yjeF_nterm"/>
    <property type="match status" value="1"/>
</dbReference>
<evidence type="ECO:0000313" key="23">
    <source>
        <dbReference type="Proteomes" id="UP001595533"/>
    </source>
</evidence>
<keyword evidence="5 18" id="KW-0479">Metal-binding</keyword>
<dbReference type="RefSeq" id="WP_077412999.1">
    <property type="nucleotide sequence ID" value="NZ_JBHRTS010000008.1"/>
</dbReference>
<feature type="binding site" evidence="18">
    <location>
        <position position="113"/>
    </location>
    <ligand>
        <name>K(+)</name>
        <dbReference type="ChEBI" id="CHEBI:29103"/>
    </ligand>
</feature>
<evidence type="ECO:0000256" key="2">
    <source>
        <dbReference type="ARBA" id="ARBA00000909"/>
    </source>
</evidence>
<comment type="catalytic activity">
    <reaction evidence="16 17 19">
        <text>(6S)-NADPHX + ADP = AMP + phosphate + NADPH + H(+)</text>
        <dbReference type="Rhea" id="RHEA:32235"/>
        <dbReference type="ChEBI" id="CHEBI:15378"/>
        <dbReference type="ChEBI" id="CHEBI:43474"/>
        <dbReference type="ChEBI" id="CHEBI:57783"/>
        <dbReference type="ChEBI" id="CHEBI:64076"/>
        <dbReference type="ChEBI" id="CHEBI:456215"/>
        <dbReference type="ChEBI" id="CHEBI:456216"/>
        <dbReference type="EC" id="4.2.1.136"/>
    </reaction>
</comment>
<comment type="catalytic activity">
    <reaction evidence="2 18 19">
        <text>(6R)-NADPHX = (6S)-NADPHX</text>
        <dbReference type="Rhea" id="RHEA:32227"/>
        <dbReference type="ChEBI" id="CHEBI:64076"/>
        <dbReference type="ChEBI" id="CHEBI:64077"/>
        <dbReference type="EC" id="5.1.99.6"/>
    </reaction>
</comment>
<comment type="similarity">
    <text evidence="3 19">In the N-terminal section; belongs to the NnrE/AIBP family.</text>
</comment>
<comment type="subunit">
    <text evidence="17">Homotetramer.</text>
</comment>
<feature type="binding site" evidence="17">
    <location>
        <position position="311"/>
    </location>
    <ligand>
        <name>(6S)-NADPHX</name>
        <dbReference type="ChEBI" id="CHEBI:64076"/>
    </ligand>
</feature>
<dbReference type="EC" id="5.1.99.6" evidence="19"/>
<dbReference type="HAMAP" id="MF_01965">
    <property type="entry name" value="NADHX_dehydratase"/>
    <property type="match status" value="1"/>
</dbReference>
<dbReference type="Gene3D" id="3.40.50.10260">
    <property type="entry name" value="YjeF N-terminal domain"/>
    <property type="match status" value="1"/>
</dbReference>
<evidence type="ECO:0000256" key="11">
    <source>
        <dbReference type="ARBA" id="ARBA00023235"/>
    </source>
</evidence>
<evidence type="ECO:0000256" key="8">
    <source>
        <dbReference type="ARBA" id="ARBA00022857"/>
    </source>
</evidence>
<comment type="similarity">
    <text evidence="17">Belongs to the NnrD/CARKD family.</text>
</comment>
<comment type="caution">
    <text evidence="22">The sequence shown here is derived from an EMBL/GenBank/DDBJ whole genome shotgun (WGS) entry which is preliminary data.</text>
</comment>
<accession>A0ABV7JBD9</accession>
<comment type="cofactor">
    <cofactor evidence="18 19">
        <name>K(+)</name>
        <dbReference type="ChEBI" id="CHEBI:29103"/>
    </cofactor>
    <text evidence="18 19">Binds 1 potassium ion per subunit.</text>
</comment>
<dbReference type="InterPro" id="IPR004443">
    <property type="entry name" value="YjeF_N_dom"/>
</dbReference>
<keyword evidence="12 17" id="KW-0456">Lyase</keyword>
<organism evidence="22 23">
    <name type="scientific">Marinicella sediminis</name>
    <dbReference type="NCBI Taxonomy" id="1792834"/>
    <lineage>
        <taxon>Bacteria</taxon>
        <taxon>Pseudomonadati</taxon>
        <taxon>Pseudomonadota</taxon>
        <taxon>Gammaproteobacteria</taxon>
        <taxon>Lysobacterales</taxon>
        <taxon>Marinicellaceae</taxon>
        <taxon>Marinicella</taxon>
    </lineage>
</organism>
<keyword evidence="7 17" id="KW-0067">ATP-binding</keyword>
<feature type="binding site" evidence="17">
    <location>
        <position position="358"/>
    </location>
    <ligand>
        <name>(6S)-NADPHX</name>
        <dbReference type="ChEBI" id="CHEBI:64076"/>
    </ligand>
</feature>
<dbReference type="PROSITE" id="PS51385">
    <property type="entry name" value="YJEF_N"/>
    <property type="match status" value="1"/>
</dbReference>
<comment type="function">
    <text evidence="18">Catalyzes the epimerization of the S- and R-forms of NAD(P)HX, a damaged form of NAD(P)H that is a result of enzymatic or heat-dependent hydration. This is a prerequisite for the S-specific NAD(P)H-hydrate dehydratase to allow the repair of both epimers of NAD(P)HX.</text>
</comment>
<keyword evidence="11 18" id="KW-0413">Isomerase</keyword>
<dbReference type="Proteomes" id="UP001595533">
    <property type="component" value="Unassembled WGS sequence"/>
</dbReference>
<dbReference type="EC" id="4.2.1.136" evidence="19"/>
<evidence type="ECO:0000256" key="5">
    <source>
        <dbReference type="ARBA" id="ARBA00022723"/>
    </source>
</evidence>
<feature type="binding site" evidence="18">
    <location>
        <begin position="117"/>
        <end position="123"/>
    </location>
    <ligand>
        <name>(6S)-NADPHX</name>
        <dbReference type="ChEBI" id="CHEBI:64076"/>
    </ligand>
</feature>
<evidence type="ECO:0000259" key="20">
    <source>
        <dbReference type="PROSITE" id="PS51383"/>
    </source>
</evidence>
<evidence type="ECO:0000256" key="3">
    <source>
        <dbReference type="ARBA" id="ARBA00006001"/>
    </source>
</evidence>
<feature type="binding site" evidence="17">
    <location>
        <position position="248"/>
    </location>
    <ligand>
        <name>(6S)-NADPHX</name>
        <dbReference type="ChEBI" id="CHEBI:64076"/>
    </ligand>
</feature>
<evidence type="ECO:0000313" key="22">
    <source>
        <dbReference type="EMBL" id="MFC3195391.1"/>
    </source>
</evidence>
<dbReference type="SUPFAM" id="SSF64153">
    <property type="entry name" value="YjeF N-terminal domain-like"/>
    <property type="match status" value="1"/>
</dbReference>
<dbReference type="HAMAP" id="MF_01966">
    <property type="entry name" value="NADHX_epimerase"/>
    <property type="match status" value="1"/>
</dbReference>
<dbReference type="PROSITE" id="PS01050">
    <property type="entry name" value="YJEF_C_2"/>
    <property type="match status" value="1"/>
</dbReference>
<dbReference type="InterPro" id="IPR017953">
    <property type="entry name" value="Carbohydrate_kinase_pred_CS"/>
</dbReference>
<keyword evidence="8 17" id="KW-0521">NADP</keyword>
<reference evidence="23" key="1">
    <citation type="journal article" date="2019" name="Int. J. Syst. Evol. Microbiol.">
        <title>The Global Catalogue of Microorganisms (GCM) 10K type strain sequencing project: providing services to taxonomists for standard genome sequencing and annotation.</title>
        <authorList>
            <consortium name="The Broad Institute Genomics Platform"/>
            <consortium name="The Broad Institute Genome Sequencing Center for Infectious Disease"/>
            <person name="Wu L."/>
            <person name="Ma J."/>
        </authorList>
    </citation>
    <scope>NUCLEOTIDE SEQUENCE [LARGE SCALE GENOMIC DNA]</scope>
    <source>
        <strain evidence="23">KCTC 42953</strain>
    </source>
</reference>
<evidence type="ECO:0000256" key="12">
    <source>
        <dbReference type="ARBA" id="ARBA00023239"/>
    </source>
</evidence>
<feature type="binding site" evidence="18">
    <location>
        <position position="149"/>
    </location>
    <ligand>
        <name>K(+)</name>
        <dbReference type="ChEBI" id="CHEBI:29103"/>
    </ligand>
</feature>
<evidence type="ECO:0000256" key="4">
    <source>
        <dbReference type="ARBA" id="ARBA00009524"/>
    </source>
</evidence>
<dbReference type="InterPro" id="IPR000631">
    <property type="entry name" value="CARKD"/>
</dbReference>
<comment type="catalytic activity">
    <reaction evidence="1 18 19">
        <text>(6R)-NADHX = (6S)-NADHX</text>
        <dbReference type="Rhea" id="RHEA:32215"/>
        <dbReference type="ChEBI" id="CHEBI:64074"/>
        <dbReference type="ChEBI" id="CHEBI:64075"/>
        <dbReference type="EC" id="5.1.99.6"/>
    </reaction>
</comment>
<comment type="function">
    <text evidence="14 19">Bifunctional enzyme that catalyzes the epimerization of the S- and R-forms of NAD(P)HX and the dehydration of the S-form of NAD(P)HX at the expense of ADP, which is converted to AMP. This allows the repair of both epimers of NAD(P)HX, a damaged form of NAD(P)H that is a result of enzymatic or heat-dependent hydration.</text>
</comment>
<keyword evidence="9 18" id="KW-0630">Potassium</keyword>
<proteinExistence type="inferred from homology"/>
<comment type="similarity">
    <text evidence="18">Belongs to the NnrE/AIBP family.</text>
</comment>
<evidence type="ECO:0000256" key="7">
    <source>
        <dbReference type="ARBA" id="ARBA00022840"/>
    </source>
</evidence>
<evidence type="ECO:0000256" key="9">
    <source>
        <dbReference type="ARBA" id="ARBA00022958"/>
    </source>
</evidence>
<feature type="domain" description="YjeF C-terminal" evidence="20">
    <location>
        <begin position="213"/>
        <end position="478"/>
    </location>
</feature>
<feature type="binding site" evidence="18">
    <location>
        <position position="128"/>
    </location>
    <ligand>
        <name>(6S)-NADPHX</name>
        <dbReference type="ChEBI" id="CHEBI:64076"/>
    </ligand>
</feature>
<comment type="catalytic activity">
    <reaction evidence="15 17 19">
        <text>(6S)-NADHX + ADP = AMP + phosphate + NADH + H(+)</text>
        <dbReference type="Rhea" id="RHEA:32223"/>
        <dbReference type="ChEBI" id="CHEBI:15378"/>
        <dbReference type="ChEBI" id="CHEBI:43474"/>
        <dbReference type="ChEBI" id="CHEBI:57945"/>
        <dbReference type="ChEBI" id="CHEBI:64074"/>
        <dbReference type="ChEBI" id="CHEBI:456215"/>
        <dbReference type="ChEBI" id="CHEBI:456216"/>
        <dbReference type="EC" id="4.2.1.136"/>
    </reaction>
</comment>